<accession>A0ABU9D1V8</accession>
<comment type="caution">
    <text evidence="2">The sequence shown here is derived from an EMBL/GenBank/DDBJ whole genome shotgun (WGS) entry which is preliminary data.</text>
</comment>
<gene>
    <name evidence="2" type="ORF">AABD04_21490</name>
</gene>
<dbReference type="PANTHER" id="PTHR30188:SF13">
    <property type="entry name" value="CONSERVED HYPOTHETICAL INTEGRAL MEMBRANE PROTEIN YRBE3B"/>
    <property type="match status" value="1"/>
</dbReference>
<feature type="transmembrane region" description="Helical" evidence="1">
    <location>
        <begin position="211"/>
        <end position="234"/>
    </location>
</feature>
<dbReference type="PANTHER" id="PTHR30188">
    <property type="entry name" value="ABC TRANSPORTER PERMEASE PROTEIN-RELATED"/>
    <property type="match status" value="1"/>
</dbReference>
<dbReference type="RefSeq" id="WP_341442383.1">
    <property type="nucleotide sequence ID" value="NZ_JBBPCN010000001.1"/>
</dbReference>
<dbReference type="InterPro" id="IPR030802">
    <property type="entry name" value="Permease_MalE"/>
</dbReference>
<evidence type="ECO:0000256" key="1">
    <source>
        <dbReference type="SAM" id="Phobius"/>
    </source>
</evidence>
<evidence type="ECO:0000313" key="2">
    <source>
        <dbReference type="EMBL" id="MEK8073424.1"/>
    </source>
</evidence>
<name>A0ABU9D1V8_9NOCA</name>
<dbReference type="Pfam" id="PF02405">
    <property type="entry name" value="MlaE"/>
    <property type="match status" value="1"/>
</dbReference>
<keyword evidence="3" id="KW-1185">Reference proteome</keyword>
<feature type="transmembrane region" description="Helical" evidence="1">
    <location>
        <begin position="20"/>
        <end position="41"/>
    </location>
</feature>
<feature type="transmembrane region" description="Helical" evidence="1">
    <location>
        <begin position="255"/>
        <end position="273"/>
    </location>
</feature>
<sequence>MHHPTVVRARTRALRAGRSISGVGAGAVFVVRSVAAIPSALTRYGKEILRLISEIGFGSGSILAGGGSVGVIVAIAFFVGTQTGLEGYRGLELVGLAPLSGALSAVANTREVAPIVAAITLAAKVGTGFTAQLGAMRISEEISALEVMGIESRRYLVSTRMAAAIAAIIPLYLVGLFGAFVSTAVAVQFVNGQSSGTYDYYFSLFIAPGDVALSIVKTVIFALGVTAVHCYYGYTATGGPEGVGRAAGRALRTSIVFIAFTDVVLSIGIWGLSPQLPGLST</sequence>
<dbReference type="EMBL" id="JBBPCN010000001">
    <property type="protein sequence ID" value="MEK8073424.1"/>
    <property type="molecule type" value="Genomic_DNA"/>
</dbReference>
<keyword evidence="1" id="KW-0812">Transmembrane</keyword>
<keyword evidence="1" id="KW-0472">Membrane</keyword>
<evidence type="ECO:0000313" key="3">
    <source>
        <dbReference type="Proteomes" id="UP001456513"/>
    </source>
</evidence>
<feature type="transmembrane region" description="Helical" evidence="1">
    <location>
        <begin position="61"/>
        <end position="79"/>
    </location>
</feature>
<keyword evidence="1" id="KW-1133">Transmembrane helix</keyword>
<feature type="transmembrane region" description="Helical" evidence="1">
    <location>
        <begin position="162"/>
        <end position="191"/>
    </location>
</feature>
<reference evidence="2 3" key="1">
    <citation type="submission" date="2024-03" db="EMBL/GenBank/DDBJ databases">
        <title>Rhodococcus navarretei sp. nov. and Pseudarthrobacter quantumdoti sp. nov., two new species with the ability to biosynthesize Quantum Dots isolated from soil samples at Union Glacier, Antarctica.</title>
        <authorList>
            <person name="Vargas M."/>
        </authorList>
    </citation>
    <scope>NUCLEOTIDE SEQUENCE [LARGE SCALE GENOMIC DNA]</scope>
    <source>
        <strain evidence="2 3">EXRC-4A-4</strain>
    </source>
</reference>
<proteinExistence type="predicted"/>
<protein>
    <submittedName>
        <fullName evidence="2">ABC transporter permease</fullName>
    </submittedName>
</protein>
<organism evidence="2 3">
    <name type="scientific">Rhodococcus navarretei</name>
    <dbReference type="NCBI Taxonomy" id="3128981"/>
    <lineage>
        <taxon>Bacteria</taxon>
        <taxon>Bacillati</taxon>
        <taxon>Actinomycetota</taxon>
        <taxon>Actinomycetes</taxon>
        <taxon>Mycobacteriales</taxon>
        <taxon>Nocardiaceae</taxon>
        <taxon>Rhodococcus</taxon>
    </lineage>
</organism>
<dbReference type="Proteomes" id="UP001456513">
    <property type="component" value="Unassembled WGS sequence"/>
</dbReference>